<organism evidence="2 3">
    <name type="scientific">Mytilus coruscus</name>
    <name type="common">Sea mussel</name>
    <dbReference type="NCBI Taxonomy" id="42192"/>
    <lineage>
        <taxon>Eukaryota</taxon>
        <taxon>Metazoa</taxon>
        <taxon>Spiralia</taxon>
        <taxon>Lophotrochozoa</taxon>
        <taxon>Mollusca</taxon>
        <taxon>Bivalvia</taxon>
        <taxon>Autobranchia</taxon>
        <taxon>Pteriomorphia</taxon>
        <taxon>Mytilida</taxon>
        <taxon>Mytiloidea</taxon>
        <taxon>Mytilidae</taxon>
        <taxon>Mytilinae</taxon>
        <taxon>Mytilus</taxon>
    </lineage>
</organism>
<keyword evidence="3" id="KW-1185">Reference proteome</keyword>
<dbReference type="AlphaFoldDB" id="A0A6J8B114"/>
<dbReference type="EMBL" id="CACVKT020002156">
    <property type="protein sequence ID" value="CAC5375755.1"/>
    <property type="molecule type" value="Genomic_DNA"/>
</dbReference>
<proteinExistence type="predicted"/>
<evidence type="ECO:0000313" key="2">
    <source>
        <dbReference type="EMBL" id="CAC5375755.1"/>
    </source>
</evidence>
<dbReference type="Proteomes" id="UP000507470">
    <property type="component" value="Unassembled WGS sequence"/>
</dbReference>
<keyword evidence="1" id="KW-0175">Coiled coil</keyword>
<protein>
    <submittedName>
        <fullName evidence="2">Uncharacterized protein</fullName>
    </submittedName>
</protein>
<feature type="coiled-coil region" evidence="1">
    <location>
        <begin position="304"/>
        <end position="331"/>
    </location>
</feature>
<name>A0A6J8B114_MYTCO</name>
<evidence type="ECO:0000256" key="1">
    <source>
        <dbReference type="SAM" id="Coils"/>
    </source>
</evidence>
<reference evidence="2 3" key="1">
    <citation type="submission" date="2020-06" db="EMBL/GenBank/DDBJ databases">
        <authorList>
            <person name="Li R."/>
            <person name="Bekaert M."/>
        </authorList>
    </citation>
    <scope>NUCLEOTIDE SEQUENCE [LARGE SCALE GENOMIC DNA]</scope>
    <source>
        <strain evidence="3">wild</strain>
    </source>
</reference>
<dbReference type="OrthoDB" id="6054209at2759"/>
<sequence>MSFKDAEKYRNWLSNISSTLLKLYHGYPINTKVKDIWKQKPEHWPEDASFFDPHNTKNRGKKDIQRLLTSILACVEIKGIQIDFNINKEIKAWKSHDKKSLINLFTIRQYVKQVGSELNMLGNYSTEKAITVCTKRFQLAFTLQNLKDVNTTKIIHRSEAMRKVACLLCKLYHGKRPQEKADSIWKTPPTDWPDELLYVNPYNRHYKCDKWDNERLAKTLLHCCVSKAINIPTPYQKITNALSQNDDERLIANVVLCTSEEKLKKIFEQLDNDNLLEETCKIVQLQCSDIIVSLNIEPNYFSSCESLMNEIEHLNKERKRLKSENSTDKCNEESDIDVQVNQNDILASSYLISTSAENCFPYCTENASSINCVSNPETETAMLMMNLLDSVDLSKQFGLDEHFSRSLDNHLSS</sequence>
<evidence type="ECO:0000313" key="3">
    <source>
        <dbReference type="Proteomes" id="UP000507470"/>
    </source>
</evidence>
<accession>A0A6J8B114</accession>
<gene>
    <name evidence="2" type="ORF">MCOR_12645</name>
</gene>